<evidence type="ECO:0000313" key="10">
    <source>
        <dbReference type="EMBL" id="PMD41594.1"/>
    </source>
</evidence>
<gene>
    <name evidence="10" type="ORF">L207DRAFT_511430</name>
</gene>
<organism evidence="10 11">
    <name type="scientific">Hyaloscypha variabilis (strain UAMH 11265 / GT02V1 / F)</name>
    <name type="common">Meliniomyces variabilis</name>
    <dbReference type="NCBI Taxonomy" id="1149755"/>
    <lineage>
        <taxon>Eukaryota</taxon>
        <taxon>Fungi</taxon>
        <taxon>Dikarya</taxon>
        <taxon>Ascomycota</taxon>
        <taxon>Pezizomycotina</taxon>
        <taxon>Leotiomycetes</taxon>
        <taxon>Helotiales</taxon>
        <taxon>Hyaloscyphaceae</taxon>
        <taxon>Hyaloscypha</taxon>
        <taxon>Hyaloscypha variabilis</taxon>
    </lineage>
</organism>
<sequence length="517" mass="58970">MMQPVRLSTRLISGARILSRSLPIIRRSVCSSRPQHRCYSRSARLHDRAFAFPTGLRDPASRNAPTANQTVDITESSSIQEDVITSDLIETFDPAATWHPAFLRDMCGCTRCRDPSSTQKTFQTTDIPEEIKAREVEFGEDGSVNITWENDIPGFGSDHVTTFSETFLHQKLTRRSAAAARFEPPEPRLWSKRRITNELQSIAFEDYMNDEEALYRALFFLNLHGLLLLKGVPESEMAVEDITSRMGTLRDTFYGRTWDVKSVPEAKNVAYTHQYLGLHMDLLYMANPPGFQLLHCLKNTCEGGSSLFSDSFAAAVQLSPAHFQQLSESKVGYQYKNAGEHYYFEHPVIEAQIYNSAARLNQKVIKHINYSPPFQADHLHRAGSQAITFSPFLNALRKFAARVEDPGYLYEYKMQEGECVIFNNRRVLHGRRQFDATHGERWLKGAYVDTDVFMSRFRVLNEKYELKGVELLEDFVDRDLGISAPKPKTPKPINYGSPFKKKERKGPMKKAFVEPVA</sequence>
<protein>
    <submittedName>
        <fullName evidence="10">Clavaminate synthase-like protein</fullName>
    </submittedName>
</protein>
<comment type="similarity">
    <text evidence="2">Belongs to the gamma-BBH/TMLD family.</text>
</comment>
<dbReference type="InterPro" id="IPR038492">
    <property type="entry name" value="GBBH-like_N_sf"/>
</dbReference>
<dbReference type="GO" id="GO:0045329">
    <property type="term" value="P:carnitine biosynthetic process"/>
    <property type="evidence" value="ECO:0007669"/>
    <property type="project" value="TreeGrafter"/>
</dbReference>
<name>A0A2J6RSV7_HYAVF</name>
<evidence type="ECO:0000313" key="11">
    <source>
        <dbReference type="Proteomes" id="UP000235786"/>
    </source>
</evidence>
<dbReference type="EMBL" id="KZ613944">
    <property type="protein sequence ID" value="PMD41594.1"/>
    <property type="molecule type" value="Genomic_DNA"/>
</dbReference>
<keyword evidence="6" id="KW-0408">Iron</keyword>
<dbReference type="InterPro" id="IPR010376">
    <property type="entry name" value="GBBH-like_N"/>
</dbReference>
<dbReference type="Proteomes" id="UP000235786">
    <property type="component" value="Unassembled WGS sequence"/>
</dbReference>
<keyword evidence="4" id="KW-0223">Dioxygenase</keyword>
<feature type="compositionally biased region" description="Basic residues" evidence="7">
    <location>
        <begin position="499"/>
        <end position="508"/>
    </location>
</feature>
<evidence type="ECO:0000259" key="9">
    <source>
        <dbReference type="Pfam" id="PF06155"/>
    </source>
</evidence>
<evidence type="ECO:0000256" key="6">
    <source>
        <dbReference type="ARBA" id="ARBA00023004"/>
    </source>
</evidence>
<evidence type="ECO:0000256" key="5">
    <source>
        <dbReference type="ARBA" id="ARBA00023002"/>
    </source>
</evidence>
<dbReference type="Gene3D" id="3.60.130.10">
    <property type="entry name" value="Clavaminate synthase-like"/>
    <property type="match status" value="1"/>
</dbReference>
<evidence type="ECO:0000256" key="3">
    <source>
        <dbReference type="ARBA" id="ARBA00022723"/>
    </source>
</evidence>
<dbReference type="GO" id="GO:0005739">
    <property type="term" value="C:mitochondrion"/>
    <property type="evidence" value="ECO:0007669"/>
    <property type="project" value="TreeGrafter"/>
</dbReference>
<dbReference type="GO" id="GO:0046872">
    <property type="term" value="F:metal ion binding"/>
    <property type="evidence" value="ECO:0007669"/>
    <property type="project" value="UniProtKB-KW"/>
</dbReference>
<evidence type="ECO:0000256" key="1">
    <source>
        <dbReference type="ARBA" id="ARBA00001954"/>
    </source>
</evidence>
<dbReference type="InterPro" id="IPR050411">
    <property type="entry name" value="AlphaKG_dependent_hydroxylases"/>
</dbReference>
<dbReference type="Pfam" id="PF02668">
    <property type="entry name" value="TauD"/>
    <property type="match status" value="1"/>
</dbReference>
<proteinExistence type="inferred from homology"/>
<dbReference type="PANTHER" id="PTHR10696">
    <property type="entry name" value="GAMMA-BUTYROBETAINE HYDROXYLASE-RELATED"/>
    <property type="match status" value="1"/>
</dbReference>
<dbReference type="PANTHER" id="PTHR10696:SF25">
    <property type="entry name" value="OXIDOREDUCTASE AIM17-RELATED"/>
    <property type="match status" value="1"/>
</dbReference>
<keyword evidence="5" id="KW-0560">Oxidoreductase</keyword>
<dbReference type="SUPFAM" id="SSF51197">
    <property type="entry name" value="Clavaminate synthase-like"/>
    <property type="match status" value="1"/>
</dbReference>
<dbReference type="STRING" id="1149755.A0A2J6RSV7"/>
<dbReference type="Pfam" id="PF06155">
    <property type="entry name" value="GBBH-like_N"/>
    <property type="match status" value="1"/>
</dbReference>
<feature type="domain" description="Gamma-butyrobetaine hydroxylase-like N-terminal" evidence="9">
    <location>
        <begin position="96"/>
        <end position="150"/>
    </location>
</feature>
<evidence type="ECO:0000256" key="7">
    <source>
        <dbReference type="SAM" id="MobiDB-lite"/>
    </source>
</evidence>
<feature type="region of interest" description="Disordered" evidence="7">
    <location>
        <begin position="487"/>
        <end position="517"/>
    </location>
</feature>
<evidence type="ECO:0000256" key="4">
    <source>
        <dbReference type="ARBA" id="ARBA00022964"/>
    </source>
</evidence>
<keyword evidence="3" id="KW-0479">Metal-binding</keyword>
<dbReference type="AlphaFoldDB" id="A0A2J6RSV7"/>
<evidence type="ECO:0000256" key="2">
    <source>
        <dbReference type="ARBA" id="ARBA00008654"/>
    </source>
</evidence>
<dbReference type="OrthoDB" id="406634at2759"/>
<dbReference type="GO" id="GO:0016706">
    <property type="term" value="F:2-oxoglutarate-dependent dioxygenase activity"/>
    <property type="evidence" value="ECO:0007669"/>
    <property type="project" value="UniProtKB-ARBA"/>
</dbReference>
<comment type="cofactor">
    <cofactor evidence="1">
        <name>Fe(2+)</name>
        <dbReference type="ChEBI" id="CHEBI:29033"/>
    </cofactor>
</comment>
<dbReference type="InterPro" id="IPR003819">
    <property type="entry name" value="TauD/TfdA-like"/>
</dbReference>
<reference evidence="10 11" key="1">
    <citation type="submission" date="2016-04" db="EMBL/GenBank/DDBJ databases">
        <title>A degradative enzymes factory behind the ericoid mycorrhizal symbiosis.</title>
        <authorList>
            <consortium name="DOE Joint Genome Institute"/>
            <person name="Martino E."/>
            <person name="Morin E."/>
            <person name="Grelet G."/>
            <person name="Kuo A."/>
            <person name="Kohler A."/>
            <person name="Daghino S."/>
            <person name="Barry K."/>
            <person name="Choi C."/>
            <person name="Cichocki N."/>
            <person name="Clum A."/>
            <person name="Copeland A."/>
            <person name="Hainaut M."/>
            <person name="Haridas S."/>
            <person name="Labutti K."/>
            <person name="Lindquist E."/>
            <person name="Lipzen A."/>
            <person name="Khouja H.-R."/>
            <person name="Murat C."/>
            <person name="Ohm R."/>
            <person name="Olson A."/>
            <person name="Spatafora J."/>
            <person name="Veneault-Fourrey C."/>
            <person name="Henrissat B."/>
            <person name="Grigoriev I."/>
            <person name="Martin F."/>
            <person name="Perotto S."/>
        </authorList>
    </citation>
    <scope>NUCLEOTIDE SEQUENCE [LARGE SCALE GENOMIC DNA]</scope>
    <source>
        <strain evidence="10 11">F</strain>
    </source>
</reference>
<dbReference type="CDD" id="cd00250">
    <property type="entry name" value="CAS_like"/>
    <property type="match status" value="1"/>
</dbReference>
<accession>A0A2J6RSV7</accession>
<keyword evidence="11" id="KW-1185">Reference proteome</keyword>
<feature type="domain" description="TauD/TfdA-like" evidence="8">
    <location>
        <begin position="201"/>
        <end position="447"/>
    </location>
</feature>
<evidence type="ECO:0000259" key="8">
    <source>
        <dbReference type="Pfam" id="PF02668"/>
    </source>
</evidence>
<dbReference type="InterPro" id="IPR042098">
    <property type="entry name" value="TauD-like_sf"/>
</dbReference>
<dbReference type="Gene3D" id="3.30.2020.30">
    <property type="match status" value="1"/>
</dbReference>